<dbReference type="InterPro" id="IPR050241">
    <property type="entry name" value="NAD-cap_RNA_hydrolase_NudC"/>
</dbReference>
<comment type="cofactor">
    <cofactor evidence="1">
        <name>Mg(2+)</name>
        <dbReference type="ChEBI" id="CHEBI:18420"/>
    </cofactor>
</comment>
<keyword evidence="5" id="KW-0479">Metal-binding</keyword>
<comment type="similarity">
    <text evidence="3">Belongs to the Nudix hydrolase family. NudC subfamily.</text>
</comment>
<evidence type="ECO:0000256" key="10">
    <source>
        <dbReference type="SAM" id="Phobius"/>
    </source>
</evidence>
<dbReference type="PATRIC" id="fig|242163.4.peg.746"/>
<organism evidence="12 13">
    <name type="scientific">Candidatus Burkholderia verschuerenii</name>
    <dbReference type="NCBI Taxonomy" id="242163"/>
    <lineage>
        <taxon>Bacteria</taxon>
        <taxon>Pseudomonadati</taxon>
        <taxon>Pseudomonadota</taxon>
        <taxon>Betaproteobacteria</taxon>
        <taxon>Burkholderiales</taxon>
        <taxon>Burkholderiaceae</taxon>
        <taxon>Burkholderia</taxon>
    </lineage>
</organism>
<dbReference type="InterPro" id="IPR015376">
    <property type="entry name" value="Znr_NADH_PPase"/>
</dbReference>
<keyword evidence="7" id="KW-0460">Magnesium</keyword>
<proteinExistence type="inferred from homology"/>
<dbReference type="PROSITE" id="PS00893">
    <property type="entry name" value="NUDIX_BOX"/>
    <property type="match status" value="1"/>
</dbReference>
<dbReference type="InterPro" id="IPR000086">
    <property type="entry name" value="NUDIX_hydrolase_dom"/>
</dbReference>
<keyword evidence="13" id="KW-1185">Reference proteome</keyword>
<feature type="transmembrane region" description="Helical" evidence="10">
    <location>
        <begin position="319"/>
        <end position="340"/>
    </location>
</feature>
<keyword evidence="8" id="KW-0520">NAD</keyword>
<name>A0A0L0MCD4_9BURK</name>
<evidence type="ECO:0000313" key="13">
    <source>
        <dbReference type="Proteomes" id="UP000036959"/>
    </source>
</evidence>
<dbReference type="EC" id="3.6.1.22" evidence="4"/>
<dbReference type="GO" id="GO:0046872">
    <property type="term" value="F:metal ion binding"/>
    <property type="evidence" value="ECO:0007669"/>
    <property type="project" value="UniProtKB-KW"/>
</dbReference>
<dbReference type="GO" id="GO:0019677">
    <property type="term" value="P:NAD+ catabolic process"/>
    <property type="evidence" value="ECO:0007669"/>
    <property type="project" value="TreeGrafter"/>
</dbReference>
<dbReference type="Pfam" id="PF09296">
    <property type="entry name" value="NUDIX-like"/>
    <property type="match status" value="1"/>
</dbReference>
<dbReference type="Gene3D" id="3.90.79.10">
    <property type="entry name" value="Nucleoside Triphosphate Pyrophosphohydrolase"/>
    <property type="match status" value="1"/>
</dbReference>
<dbReference type="Pfam" id="PF00293">
    <property type="entry name" value="NUDIX"/>
    <property type="match status" value="1"/>
</dbReference>
<dbReference type="Pfam" id="PF09297">
    <property type="entry name" value="Zn_ribbon_NUD"/>
    <property type="match status" value="1"/>
</dbReference>
<dbReference type="AlphaFoldDB" id="A0A0L0MCD4"/>
<dbReference type="CDD" id="cd03429">
    <property type="entry name" value="NUDIX_NADH_pyrophosphatase_Nudt13"/>
    <property type="match status" value="1"/>
</dbReference>
<dbReference type="InterPro" id="IPR049734">
    <property type="entry name" value="NudC-like_C"/>
</dbReference>
<evidence type="ECO:0000259" key="11">
    <source>
        <dbReference type="PROSITE" id="PS51462"/>
    </source>
</evidence>
<dbReference type="NCBIfam" id="NF001299">
    <property type="entry name" value="PRK00241.1"/>
    <property type="match status" value="1"/>
</dbReference>
<dbReference type="GO" id="GO:0006742">
    <property type="term" value="P:NADP+ catabolic process"/>
    <property type="evidence" value="ECO:0007669"/>
    <property type="project" value="TreeGrafter"/>
</dbReference>
<dbReference type="InterPro" id="IPR015797">
    <property type="entry name" value="NUDIX_hydrolase-like_dom_sf"/>
</dbReference>
<evidence type="ECO:0000256" key="3">
    <source>
        <dbReference type="ARBA" id="ARBA00009595"/>
    </source>
</evidence>
<keyword evidence="6 12" id="KW-0378">Hydrolase</keyword>
<evidence type="ECO:0000256" key="5">
    <source>
        <dbReference type="ARBA" id="ARBA00022723"/>
    </source>
</evidence>
<dbReference type="PROSITE" id="PS51462">
    <property type="entry name" value="NUDIX"/>
    <property type="match status" value="1"/>
</dbReference>
<dbReference type="Proteomes" id="UP000036959">
    <property type="component" value="Unassembled WGS sequence"/>
</dbReference>
<evidence type="ECO:0000256" key="2">
    <source>
        <dbReference type="ARBA" id="ARBA00001947"/>
    </source>
</evidence>
<dbReference type="EMBL" id="LFJJ01000115">
    <property type="protein sequence ID" value="KND59609.1"/>
    <property type="molecule type" value="Genomic_DNA"/>
</dbReference>
<dbReference type="GO" id="GO:0035529">
    <property type="term" value="F:NADH pyrophosphatase activity"/>
    <property type="evidence" value="ECO:0007669"/>
    <property type="project" value="TreeGrafter"/>
</dbReference>
<keyword evidence="10" id="KW-1133">Transmembrane helix</keyword>
<comment type="cofactor">
    <cofactor evidence="2">
        <name>Zn(2+)</name>
        <dbReference type="ChEBI" id="CHEBI:29105"/>
    </cofactor>
</comment>
<evidence type="ECO:0000256" key="7">
    <source>
        <dbReference type="ARBA" id="ARBA00022842"/>
    </source>
</evidence>
<evidence type="ECO:0000256" key="6">
    <source>
        <dbReference type="ARBA" id="ARBA00022801"/>
    </source>
</evidence>
<evidence type="ECO:0000256" key="8">
    <source>
        <dbReference type="ARBA" id="ARBA00023027"/>
    </source>
</evidence>
<accession>A0A0L0MCD4</accession>
<evidence type="ECO:0000256" key="4">
    <source>
        <dbReference type="ARBA" id="ARBA00012381"/>
    </source>
</evidence>
<comment type="catalytic activity">
    <reaction evidence="9">
        <text>a 5'-end NAD(+)-phospho-ribonucleoside in mRNA + H2O = a 5'-end phospho-adenosine-phospho-ribonucleoside in mRNA + beta-nicotinamide D-ribonucleotide + 2 H(+)</text>
        <dbReference type="Rhea" id="RHEA:60876"/>
        <dbReference type="Rhea" id="RHEA-COMP:15698"/>
        <dbReference type="Rhea" id="RHEA-COMP:15719"/>
        <dbReference type="ChEBI" id="CHEBI:14649"/>
        <dbReference type="ChEBI" id="CHEBI:15377"/>
        <dbReference type="ChEBI" id="CHEBI:15378"/>
        <dbReference type="ChEBI" id="CHEBI:144029"/>
        <dbReference type="ChEBI" id="CHEBI:144051"/>
    </reaction>
    <physiologicalReaction direction="left-to-right" evidence="9">
        <dbReference type="Rhea" id="RHEA:60877"/>
    </physiologicalReaction>
</comment>
<keyword evidence="10" id="KW-0472">Membrane</keyword>
<dbReference type="SUPFAM" id="SSF55811">
    <property type="entry name" value="Nudix"/>
    <property type="match status" value="1"/>
</dbReference>
<dbReference type="Gene3D" id="3.90.79.20">
    <property type="match status" value="1"/>
</dbReference>
<dbReference type="InterPro" id="IPR020084">
    <property type="entry name" value="NUDIX_hydrolase_CS"/>
</dbReference>
<dbReference type="GO" id="GO:0005829">
    <property type="term" value="C:cytosol"/>
    <property type="evidence" value="ECO:0007669"/>
    <property type="project" value="TreeGrafter"/>
</dbReference>
<dbReference type="PANTHER" id="PTHR42904">
    <property type="entry name" value="NUDIX HYDROLASE, NUDC SUBFAMILY"/>
    <property type="match status" value="1"/>
</dbReference>
<feature type="domain" description="Nudix hydrolase" evidence="11">
    <location>
        <begin position="169"/>
        <end position="294"/>
    </location>
</feature>
<evidence type="ECO:0000313" key="12">
    <source>
        <dbReference type="EMBL" id="KND59609.1"/>
    </source>
</evidence>
<dbReference type="GO" id="GO:0110153">
    <property type="term" value="F:RNA NAD-cap (NMN-forming) hydrolase activity"/>
    <property type="evidence" value="ECO:0007669"/>
    <property type="project" value="RHEA"/>
</dbReference>
<dbReference type="InterPro" id="IPR015375">
    <property type="entry name" value="NADH_PPase-like_N"/>
</dbReference>
<dbReference type="PANTHER" id="PTHR42904:SF6">
    <property type="entry name" value="NAD-CAPPED RNA HYDROLASE NUDT12"/>
    <property type="match status" value="1"/>
</dbReference>
<comment type="caution">
    <text evidence="12">The sequence shown here is derived from an EMBL/GenBank/DDBJ whole genome shotgun (WGS) entry which is preliminary data.</text>
</comment>
<keyword evidence="10" id="KW-0812">Transmembrane</keyword>
<evidence type="ECO:0000256" key="1">
    <source>
        <dbReference type="ARBA" id="ARBA00001946"/>
    </source>
</evidence>
<protein>
    <recommendedName>
        <fullName evidence="4">NAD(+) diphosphatase</fullName>
        <ecNumber evidence="4">3.6.1.22</ecNumber>
    </recommendedName>
</protein>
<dbReference type="RefSeq" id="WP_332309128.1">
    <property type="nucleotide sequence ID" value="NZ_LFJJ01000115.1"/>
</dbReference>
<evidence type="ECO:0000256" key="9">
    <source>
        <dbReference type="ARBA" id="ARBA00023679"/>
    </source>
</evidence>
<gene>
    <name evidence="12" type="ORF">BVER_01241</name>
</gene>
<sequence length="369" mass="40933">MPTPPHAIGFTLDPLDRMSDKRDDEVFVSSLRDDPATRFLLFIDNVPLFKRDDGHDPLFDALEAAQLGKPLQSVLLGRDTHGHALFALTIDTAPDRLALDARPVEAIELRPVAMQGLVSPFLISALGEARSMLDWHRRHRFCANCGTPTDDAGAGWRRVCGNCNAQHFPRVDPVVIMLVADGDRCLLGRQKQFAPGMYSALAGFVEPGETFEHAVYREVLEEAGIRCTDMRYYASQPWPFPSSLMIGCFARAVETELTVDLNELEDARWFSRDEVVRMLDGTHEDGLSAPKGLLLRIICLRLLLWVIEAVVVLPILSSLVVLSFAVAAFPAGGVTFFAAAKKVTKESRLSDPKHLLGRPRHRTLDLAQQ</sequence>
<reference evidence="13" key="1">
    <citation type="submission" date="2015-06" db="EMBL/GenBank/DDBJ databases">
        <title>Comparative genomics of Burkholderia leaf nodule symbionts.</title>
        <authorList>
            <person name="Carlier A."/>
            <person name="Eberl L."/>
            <person name="Pinto-Carbo M."/>
        </authorList>
    </citation>
    <scope>NUCLEOTIDE SEQUENCE [LARGE SCALE GENOMIC DNA]</scope>
    <source>
        <strain evidence="13">UZHbot4</strain>
    </source>
</reference>